<evidence type="ECO:0000256" key="8">
    <source>
        <dbReference type="SAM" id="Phobius"/>
    </source>
</evidence>
<dbReference type="SUPFAM" id="SSF81345">
    <property type="entry name" value="ABC transporter involved in vitamin B12 uptake, BtuC"/>
    <property type="match status" value="1"/>
</dbReference>
<dbReference type="CDD" id="cd06550">
    <property type="entry name" value="TM_ABC_iron-siderophores_like"/>
    <property type="match status" value="1"/>
</dbReference>
<name>A0A9D7E111_9PROT</name>
<comment type="similarity">
    <text evidence="2">Belongs to the binding-protein-dependent transport system permease family. FecCD subfamily.</text>
</comment>
<feature type="transmembrane region" description="Helical" evidence="8">
    <location>
        <begin position="149"/>
        <end position="172"/>
    </location>
</feature>
<reference evidence="9" key="1">
    <citation type="submission" date="2020-10" db="EMBL/GenBank/DDBJ databases">
        <title>Connecting structure to function with the recovery of over 1000 high-quality activated sludge metagenome-assembled genomes encoding full-length rRNA genes using long-read sequencing.</title>
        <authorList>
            <person name="Singleton C.M."/>
            <person name="Petriglieri F."/>
            <person name="Kristensen J.M."/>
            <person name="Kirkegaard R.H."/>
            <person name="Michaelsen T.Y."/>
            <person name="Andersen M.H."/>
            <person name="Karst S.M."/>
            <person name="Dueholm M.S."/>
            <person name="Nielsen P.H."/>
            <person name="Albertsen M."/>
        </authorList>
    </citation>
    <scope>NUCLEOTIDE SEQUENCE</scope>
    <source>
        <strain evidence="9">Bjer_18-Q3-R1-45_BAT3C.347</strain>
    </source>
</reference>
<dbReference type="Proteomes" id="UP000807785">
    <property type="component" value="Unassembled WGS sequence"/>
</dbReference>
<keyword evidence="7 8" id="KW-0472">Membrane</keyword>
<feature type="transmembrane region" description="Helical" evidence="8">
    <location>
        <begin position="192"/>
        <end position="217"/>
    </location>
</feature>
<evidence type="ECO:0000313" key="9">
    <source>
        <dbReference type="EMBL" id="MBK6972179.1"/>
    </source>
</evidence>
<dbReference type="Gene3D" id="1.10.3470.10">
    <property type="entry name" value="ABC transporter involved in vitamin B12 uptake, BtuC"/>
    <property type="match status" value="1"/>
</dbReference>
<feature type="transmembrane region" description="Helical" evidence="8">
    <location>
        <begin position="93"/>
        <end position="112"/>
    </location>
</feature>
<feature type="transmembrane region" description="Helical" evidence="8">
    <location>
        <begin position="118"/>
        <end position="137"/>
    </location>
</feature>
<organism evidence="9 10">
    <name type="scientific">Candidatus Methylophosphatis roskildensis</name>
    <dbReference type="NCBI Taxonomy" id="2899263"/>
    <lineage>
        <taxon>Bacteria</taxon>
        <taxon>Pseudomonadati</taxon>
        <taxon>Pseudomonadota</taxon>
        <taxon>Betaproteobacteria</taxon>
        <taxon>Nitrosomonadales</taxon>
        <taxon>Sterolibacteriaceae</taxon>
        <taxon>Candidatus Methylophosphatis</taxon>
    </lineage>
</organism>
<evidence type="ECO:0000256" key="2">
    <source>
        <dbReference type="ARBA" id="ARBA00007935"/>
    </source>
</evidence>
<evidence type="ECO:0000256" key="1">
    <source>
        <dbReference type="ARBA" id="ARBA00004651"/>
    </source>
</evidence>
<dbReference type="AlphaFoldDB" id="A0A9D7E111"/>
<keyword evidence="4" id="KW-1003">Cell membrane</keyword>
<evidence type="ECO:0000256" key="7">
    <source>
        <dbReference type="ARBA" id="ARBA00023136"/>
    </source>
</evidence>
<evidence type="ECO:0000313" key="10">
    <source>
        <dbReference type="Proteomes" id="UP000807785"/>
    </source>
</evidence>
<sequence length="329" mass="33691">MRGFRSLRITFLRATPVIALLVVAAGLSVVVGLGVGSTAQPLWTALSGADPAAHEVLFSLRLPRALAAFGVGALLALAGALMQALLRNPLADPYVLGVSGGAATLALCAMLAGLPIAGVQAAAFAGALGSTLLVFALAHSRHDLAPSRLLLTGVVLASGWGAAVSLILSLAPEARLRGMVFWLLGDFAGTETPWPALIAAALILAVCLFEARALNLLARGELRAASLGVDVRRLRWKVYVIASAAAAVAVTTAGSVGFVGLVTPHLLRLIGLRDYRLLLPASVLAGGALLTVADALARSIIAPQQLPVGVITALIGVPLFLFLLRRETA</sequence>
<feature type="transmembrane region" description="Helical" evidence="8">
    <location>
        <begin position="275"/>
        <end position="297"/>
    </location>
</feature>
<keyword evidence="3" id="KW-0813">Transport</keyword>
<dbReference type="GO" id="GO:0022857">
    <property type="term" value="F:transmembrane transporter activity"/>
    <property type="evidence" value="ECO:0007669"/>
    <property type="project" value="InterPro"/>
</dbReference>
<dbReference type="PANTHER" id="PTHR30472:SF25">
    <property type="entry name" value="ABC TRANSPORTER PERMEASE PROTEIN MJ0876-RELATED"/>
    <property type="match status" value="1"/>
</dbReference>
<evidence type="ECO:0000256" key="4">
    <source>
        <dbReference type="ARBA" id="ARBA00022475"/>
    </source>
</evidence>
<comment type="subcellular location">
    <subcellularLocation>
        <location evidence="1">Cell membrane</location>
        <topology evidence="1">Multi-pass membrane protein</topology>
    </subcellularLocation>
</comment>
<dbReference type="EMBL" id="JADJEV010000002">
    <property type="protein sequence ID" value="MBK6972179.1"/>
    <property type="molecule type" value="Genomic_DNA"/>
</dbReference>
<feature type="transmembrane region" description="Helical" evidence="8">
    <location>
        <begin position="306"/>
        <end position="324"/>
    </location>
</feature>
<dbReference type="FunFam" id="1.10.3470.10:FF:000001">
    <property type="entry name" value="Vitamin B12 ABC transporter permease BtuC"/>
    <property type="match status" value="1"/>
</dbReference>
<dbReference type="GO" id="GO:0005886">
    <property type="term" value="C:plasma membrane"/>
    <property type="evidence" value="ECO:0007669"/>
    <property type="project" value="UniProtKB-SubCell"/>
</dbReference>
<dbReference type="PANTHER" id="PTHR30472">
    <property type="entry name" value="FERRIC ENTEROBACTIN TRANSPORT SYSTEM PERMEASE PROTEIN"/>
    <property type="match status" value="1"/>
</dbReference>
<gene>
    <name evidence="9" type="ORF">IPH26_04215</name>
</gene>
<comment type="caution">
    <text evidence="9">The sequence shown here is derived from an EMBL/GenBank/DDBJ whole genome shotgun (WGS) entry which is preliminary data.</text>
</comment>
<feature type="transmembrane region" description="Helical" evidence="8">
    <location>
        <begin position="12"/>
        <end position="35"/>
    </location>
</feature>
<proteinExistence type="inferred from homology"/>
<protein>
    <submittedName>
        <fullName evidence="9">Iron ABC transporter permease</fullName>
    </submittedName>
</protein>
<evidence type="ECO:0000256" key="3">
    <source>
        <dbReference type="ARBA" id="ARBA00022448"/>
    </source>
</evidence>
<evidence type="ECO:0000256" key="5">
    <source>
        <dbReference type="ARBA" id="ARBA00022692"/>
    </source>
</evidence>
<accession>A0A9D7E111</accession>
<keyword evidence="5 8" id="KW-0812">Transmembrane</keyword>
<feature type="transmembrane region" description="Helical" evidence="8">
    <location>
        <begin position="238"/>
        <end position="263"/>
    </location>
</feature>
<dbReference type="InterPro" id="IPR037294">
    <property type="entry name" value="ABC_BtuC-like"/>
</dbReference>
<feature type="transmembrane region" description="Helical" evidence="8">
    <location>
        <begin position="65"/>
        <end position="86"/>
    </location>
</feature>
<evidence type="ECO:0000256" key="6">
    <source>
        <dbReference type="ARBA" id="ARBA00022989"/>
    </source>
</evidence>
<keyword evidence="6 8" id="KW-1133">Transmembrane helix</keyword>
<dbReference type="InterPro" id="IPR000522">
    <property type="entry name" value="ABC_transptr_permease_BtuC"/>
</dbReference>
<dbReference type="Pfam" id="PF01032">
    <property type="entry name" value="FecCD"/>
    <property type="match status" value="1"/>
</dbReference>